<dbReference type="GO" id="GO:0003735">
    <property type="term" value="F:structural constituent of ribosome"/>
    <property type="evidence" value="ECO:0007669"/>
    <property type="project" value="InterPro"/>
</dbReference>
<dbReference type="HAMAP" id="MF_01367">
    <property type="entry name" value="Ribosomal_uL14"/>
    <property type="match status" value="1"/>
</dbReference>
<accession>A0A7T0Q5X1</accession>
<dbReference type="Gene3D" id="2.40.150.20">
    <property type="entry name" value="Ribosomal protein L14"/>
    <property type="match status" value="1"/>
</dbReference>
<keyword evidence="5" id="KW-0496">Mitochondrion</keyword>
<gene>
    <name evidence="5" type="primary">rpl14</name>
</gene>
<dbReference type="InterPro" id="IPR000218">
    <property type="entry name" value="Ribosomal_uL14"/>
</dbReference>
<dbReference type="EMBL" id="MT843578">
    <property type="protein sequence ID" value="QPL15626.1"/>
    <property type="molecule type" value="Genomic_DNA"/>
</dbReference>
<evidence type="ECO:0000313" key="5">
    <source>
        <dbReference type="EMBL" id="QPL15626.1"/>
    </source>
</evidence>
<dbReference type="CDD" id="cd00337">
    <property type="entry name" value="Ribosomal_uL14"/>
    <property type="match status" value="1"/>
</dbReference>
<dbReference type="GO" id="GO:0070180">
    <property type="term" value="F:large ribosomal subunit rRNA binding"/>
    <property type="evidence" value="ECO:0007669"/>
    <property type="project" value="TreeGrafter"/>
</dbReference>
<dbReference type="RefSeq" id="YP_010049284.1">
    <property type="nucleotide sequence ID" value="NC_054363.1"/>
</dbReference>
<evidence type="ECO:0000256" key="3">
    <source>
        <dbReference type="ARBA" id="ARBA00023274"/>
    </source>
</evidence>
<reference evidence="5" key="1">
    <citation type="journal article" date="2021" name="Genome Biol.">
        <title>Evolutionary history of mitochondrial genomes in Discoba, including the extreme halophile Pleurostomum flabellatum (Heterolobosea).</title>
        <authorList>
            <person name="Ettahi K."/>
            <person name="Lhee D.H."/>
            <person name="Sung J.Y."/>
            <person name="Simpson A.G.B."/>
            <person name="Park J.S."/>
            <person name="Yoon H.S."/>
        </authorList>
    </citation>
    <scope>NUCLEOTIDE SEQUENCE</scope>
</reference>
<evidence type="ECO:0000256" key="2">
    <source>
        <dbReference type="ARBA" id="ARBA00022980"/>
    </source>
</evidence>
<dbReference type="SMART" id="SM01374">
    <property type="entry name" value="Ribosomal_L14"/>
    <property type="match status" value="1"/>
</dbReference>
<dbReference type="SUPFAM" id="SSF50193">
    <property type="entry name" value="Ribosomal protein L14"/>
    <property type="match status" value="1"/>
</dbReference>
<dbReference type="GO" id="GO:0006412">
    <property type="term" value="P:translation"/>
    <property type="evidence" value="ECO:0007669"/>
    <property type="project" value="InterPro"/>
</dbReference>
<dbReference type="GeneID" id="63660920"/>
<dbReference type="GO" id="GO:0005762">
    <property type="term" value="C:mitochondrial large ribosomal subunit"/>
    <property type="evidence" value="ECO:0007669"/>
    <property type="project" value="TreeGrafter"/>
</dbReference>
<dbReference type="AlphaFoldDB" id="A0A7T0Q5X1"/>
<evidence type="ECO:0000256" key="1">
    <source>
        <dbReference type="ARBA" id="ARBA00010745"/>
    </source>
</evidence>
<name>A0A7T0Q5X1_9EUKA</name>
<geneLocation type="mitochondrion" evidence="5"/>
<evidence type="ECO:0000256" key="4">
    <source>
        <dbReference type="RuleBase" id="RU003949"/>
    </source>
</evidence>
<dbReference type="InterPro" id="IPR036853">
    <property type="entry name" value="Ribosomal_uL14_sf"/>
</dbReference>
<keyword evidence="2 4" id="KW-0689">Ribosomal protein</keyword>
<dbReference type="PANTHER" id="PTHR11761:SF3">
    <property type="entry name" value="LARGE RIBOSOMAL SUBUNIT PROTEIN UL14M"/>
    <property type="match status" value="1"/>
</dbReference>
<comment type="similarity">
    <text evidence="1 4">Belongs to the universal ribosomal protein uL14 family.</text>
</comment>
<dbReference type="Pfam" id="PF00238">
    <property type="entry name" value="Ribosomal_L14"/>
    <property type="match status" value="1"/>
</dbReference>
<sequence>MIQSGTYLNVCDNSGIVSGHCIRVLNSRKGTGFIGSNLVLSAIKFKLFRKSKLKKSTNSVYYGLVVRTKFPLLRFTGMKLSFEDNGVVILDQKKNLIGNRINGPVPYELRIKGYTKLLLLAPFIV</sequence>
<protein>
    <submittedName>
        <fullName evidence="5">60S ribosomal protein L14</fullName>
    </submittedName>
</protein>
<dbReference type="PANTHER" id="PTHR11761">
    <property type="entry name" value="50S/60S RIBOSOMAL PROTEIN L14/L23"/>
    <property type="match status" value="1"/>
</dbReference>
<proteinExistence type="inferred from homology"/>
<keyword evidence="3 4" id="KW-0687">Ribonucleoprotein</keyword>
<organism evidence="5">
    <name type="scientific">Pleurostomum flabellatum</name>
    <dbReference type="NCBI Taxonomy" id="405751"/>
    <lineage>
        <taxon>Eukaryota</taxon>
        <taxon>Discoba</taxon>
        <taxon>Heterolobosea</taxon>
        <taxon>Tulamoebidae</taxon>
        <taxon>Pleurostomum</taxon>
    </lineage>
</organism>